<dbReference type="AlphaFoldDB" id="A0A9X2YXT1"/>
<dbReference type="Proteomes" id="UP001151079">
    <property type="component" value="Unassembled WGS sequence"/>
</dbReference>
<sequence length="258" mass="30306">MNKKHILIIVTILIMMSVGYIFFYCTNETIYTLKDYNIKTGATDVSEYIIRKGDTIFEGKFTRYNEKGIKIAEGQFIDNEPNGICSYYYDNGKIKSVHFRKNSKINLESTFYDTSGLINKYVVYDYLGNHFFIIYFDEKGATKYDGYFQIETYQYKFSHKNQFNIKHEEHLEVGDVLKYSYIIANIPNTKRSFKIENLSVDNSIVKRTLKHIEPCQLDVEEILTKKGKNTIRSIVQYKFNDKVTPVFNDTLSFDVNVH</sequence>
<protein>
    <recommendedName>
        <fullName evidence="4">MORN repeat variant</fullName>
    </recommendedName>
</protein>
<evidence type="ECO:0000313" key="3">
    <source>
        <dbReference type="Proteomes" id="UP001151079"/>
    </source>
</evidence>
<accession>A0A9X2YXT1</accession>
<dbReference type="Gene3D" id="2.20.110.10">
    <property type="entry name" value="Histone H3 K4-specific methyltransferase SET7/9 N-terminal domain"/>
    <property type="match status" value="1"/>
</dbReference>
<keyword evidence="1" id="KW-1133">Transmembrane helix</keyword>
<name>A0A9X2YXT1_9FLAO</name>
<evidence type="ECO:0000313" key="2">
    <source>
        <dbReference type="EMBL" id="MCV9930259.1"/>
    </source>
</evidence>
<gene>
    <name evidence="2" type="ORF">OIU83_21555</name>
</gene>
<dbReference type="EMBL" id="JAOZEW010000030">
    <property type="protein sequence ID" value="MCV9930259.1"/>
    <property type="molecule type" value="Genomic_DNA"/>
</dbReference>
<keyword evidence="3" id="KW-1185">Reference proteome</keyword>
<organism evidence="2 3">
    <name type="scientific">Flavobacterium shii</name>
    <dbReference type="NCBI Taxonomy" id="2987687"/>
    <lineage>
        <taxon>Bacteria</taxon>
        <taxon>Pseudomonadati</taxon>
        <taxon>Bacteroidota</taxon>
        <taxon>Flavobacteriia</taxon>
        <taxon>Flavobacteriales</taxon>
        <taxon>Flavobacteriaceae</taxon>
        <taxon>Flavobacterium</taxon>
    </lineage>
</organism>
<reference evidence="2" key="1">
    <citation type="submission" date="2022-10" db="EMBL/GenBank/DDBJ databases">
        <title>Two novel species of Flavobacterium.</title>
        <authorList>
            <person name="Liu Q."/>
            <person name="Xin Y.-H."/>
        </authorList>
    </citation>
    <scope>NUCLEOTIDE SEQUENCE</scope>
    <source>
        <strain evidence="2">LS1R49</strain>
    </source>
</reference>
<evidence type="ECO:0000256" key="1">
    <source>
        <dbReference type="SAM" id="Phobius"/>
    </source>
</evidence>
<dbReference type="RefSeq" id="WP_264208335.1">
    <property type="nucleotide sequence ID" value="NZ_JAOZEW010000030.1"/>
</dbReference>
<keyword evidence="1" id="KW-0812">Transmembrane</keyword>
<proteinExistence type="predicted"/>
<comment type="caution">
    <text evidence="2">The sequence shown here is derived from an EMBL/GenBank/DDBJ whole genome shotgun (WGS) entry which is preliminary data.</text>
</comment>
<feature type="transmembrane region" description="Helical" evidence="1">
    <location>
        <begin position="6"/>
        <end position="25"/>
    </location>
</feature>
<dbReference type="SUPFAM" id="SSF82185">
    <property type="entry name" value="Histone H3 K4-specific methyltransferase SET7/9 N-terminal domain"/>
    <property type="match status" value="1"/>
</dbReference>
<evidence type="ECO:0008006" key="4">
    <source>
        <dbReference type="Google" id="ProtNLM"/>
    </source>
</evidence>
<keyword evidence="1" id="KW-0472">Membrane</keyword>